<protein>
    <submittedName>
        <fullName evidence="1">Uncharacterized protein</fullName>
    </submittedName>
</protein>
<name>A0A7G7LKF0_PYGAN</name>
<accession>A0A7G7LKF0</accession>
<evidence type="ECO:0000313" key="1">
    <source>
        <dbReference type="EMBL" id="QNG40967.1"/>
    </source>
</evidence>
<organism evidence="1">
    <name type="scientific">Pygoscelis antarcticus</name>
    <name type="common">Chinstrap penguin</name>
    <dbReference type="NCBI Taxonomy" id="79643"/>
    <lineage>
        <taxon>Eukaryota</taxon>
        <taxon>Metazoa</taxon>
        <taxon>Chordata</taxon>
        <taxon>Craniata</taxon>
        <taxon>Vertebrata</taxon>
        <taxon>Euteleostomi</taxon>
        <taxon>Archelosauria</taxon>
        <taxon>Archosauria</taxon>
        <taxon>Dinosauria</taxon>
        <taxon>Saurischia</taxon>
        <taxon>Theropoda</taxon>
        <taxon>Coelurosauria</taxon>
        <taxon>Aves</taxon>
        <taxon>Neognathae</taxon>
        <taxon>Neoaves</taxon>
        <taxon>Aequornithes</taxon>
        <taxon>Sphenisciformes</taxon>
        <taxon>Spheniscidae</taxon>
        <taxon>Pygoscelis</taxon>
    </lineage>
</organism>
<sequence length="109" mass="12517">MSSIFLTVVSETSKRFAISPVETHFFALLMTSSFLKFGPIRIQIQRPRTSPFVLNFFKFRNNSVKMSRLHMRPPNNLISHINPFAQIQTDSAQDVVQRPLKPTHVSPAF</sequence>
<proteinExistence type="predicted"/>
<reference evidence="1" key="1">
    <citation type="submission" date="2020-03" db="EMBL/GenBank/DDBJ databases">
        <title>Identification of Novel Circular Rep-Encoding ssDNA Molecules, Viruses, and Circular Molecules in four Penguin Species in South Georgia and the Antarctic.</title>
        <authorList>
            <person name="Levy H."/>
            <person name="Djurhuus A."/>
            <person name="Black C.E."/>
            <person name="Harding C."/>
            <person name="Suazo C."/>
            <person name="Kraberger S."/>
            <person name="Schmidlin K."/>
            <person name="Fontenele R.S."/>
            <person name="Hart T."/>
            <person name="Smith A.L."/>
            <person name="Varsani A."/>
        </authorList>
    </citation>
    <scope>NUCLEOTIDE SEQUENCE</scope>
    <source>
        <strain evidence="1">Antarctic/1_I_CPBAILsw002Ad</strain>
    </source>
</reference>
<dbReference type="EMBL" id="MT196226">
    <property type="protein sequence ID" value="QNG40967.1"/>
    <property type="molecule type" value="Genomic_DNA"/>
</dbReference>
<dbReference type="AlphaFoldDB" id="A0A7G7LKF0"/>